<dbReference type="GO" id="GO:0009231">
    <property type="term" value="P:riboflavin biosynthetic process"/>
    <property type="evidence" value="ECO:0007669"/>
    <property type="project" value="InterPro"/>
</dbReference>
<name>A0A8S1J1H0_9CHLO</name>
<reference evidence="2" key="1">
    <citation type="submission" date="2020-12" db="EMBL/GenBank/DDBJ databases">
        <authorList>
            <person name="Iha C."/>
        </authorList>
    </citation>
    <scope>NUCLEOTIDE SEQUENCE</scope>
</reference>
<protein>
    <recommendedName>
        <fullName evidence="4">6,7-dimethyl-8-ribityllumazine synthase</fullName>
    </recommendedName>
</protein>
<dbReference type="Proteomes" id="UP000708148">
    <property type="component" value="Unassembled WGS sequence"/>
</dbReference>
<comment type="caution">
    <text evidence="2">The sequence shown here is derived from an EMBL/GenBank/DDBJ whole genome shotgun (WGS) entry which is preliminary data.</text>
</comment>
<dbReference type="EMBL" id="CAJHUC010000651">
    <property type="protein sequence ID" value="CAD7697399.1"/>
    <property type="molecule type" value="Genomic_DNA"/>
</dbReference>
<dbReference type="AlphaFoldDB" id="A0A8S1J1H0"/>
<proteinExistence type="predicted"/>
<dbReference type="GO" id="GO:0009349">
    <property type="term" value="C:riboflavin synthase complex"/>
    <property type="evidence" value="ECO:0007669"/>
    <property type="project" value="InterPro"/>
</dbReference>
<gene>
    <name evidence="2" type="ORF">OSTQU699_LOCUS2760</name>
</gene>
<keyword evidence="3" id="KW-1185">Reference proteome</keyword>
<organism evidence="2 3">
    <name type="scientific">Ostreobium quekettii</name>
    <dbReference type="NCBI Taxonomy" id="121088"/>
    <lineage>
        <taxon>Eukaryota</taxon>
        <taxon>Viridiplantae</taxon>
        <taxon>Chlorophyta</taxon>
        <taxon>core chlorophytes</taxon>
        <taxon>Ulvophyceae</taxon>
        <taxon>TCBD clade</taxon>
        <taxon>Bryopsidales</taxon>
        <taxon>Ostreobineae</taxon>
        <taxon>Ostreobiaceae</taxon>
        <taxon>Ostreobium</taxon>
    </lineage>
</organism>
<feature type="region of interest" description="Disordered" evidence="1">
    <location>
        <begin position="1"/>
        <end position="32"/>
    </location>
</feature>
<evidence type="ECO:0000313" key="2">
    <source>
        <dbReference type="EMBL" id="CAD7697399.1"/>
    </source>
</evidence>
<evidence type="ECO:0008006" key="4">
    <source>
        <dbReference type="Google" id="ProtNLM"/>
    </source>
</evidence>
<dbReference type="SUPFAM" id="SSF52121">
    <property type="entry name" value="Lumazine synthase"/>
    <property type="match status" value="1"/>
</dbReference>
<dbReference type="Gene3D" id="3.40.50.960">
    <property type="entry name" value="Lumazine/riboflavin synthase"/>
    <property type="match status" value="1"/>
</dbReference>
<dbReference type="InterPro" id="IPR036467">
    <property type="entry name" value="LS/RS_sf"/>
</dbReference>
<accession>A0A8S1J1H0</accession>
<dbReference type="OrthoDB" id="2965at2759"/>
<evidence type="ECO:0000256" key="1">
    <source>
        <dbReference type="SAM" id="MobiDB-lite"/>
    </source>
</evidence>
<evidence type="ECO:0000313" key="3">
    <source>
        <dbReference type="Proteomes" id="UP000708148"/>
    </source>
</evidence>
<sequence>MQWGHGGPLARRKPSAQQVPGPQARPLAPRLSTTGHRRLCEKLRCHPHPARPPNRQAARIRCWRGSGRPALHGTPGTGWRRIVCRAEGVEGRLDANGLKFGIVVAKFNDIVTRPLLAGALAAIDRHGGVSAVDSQAGGLGSGKL</sequence>